<dbReference type="SMART" id="SM00267">
    <property type="entry name" value="GGDEF"/>
    <property type="match status" value="1"/>
</dbReference>
<feature type="transmembrane region" description="Helical" evidence="4">
    <location>
        <begin position="103"/>
        <end position="125"/>
    </location>
</feature>
<dbReference type="EMBL" id="JALIEB010000023">
    <property type="protein sequence ID" value="MCV3273945.1"/>
    <property type="molecule type" value="Genomic_DNA"/>
</dbReference>
<dbReference type="SUPFAM" id="SSF55073">
    <property type="entry name" value="Nucleotide cyclase"/>
    <property type="match status" value="1"/>
</dbReference>
<dbReference type="InterPro" id="IPR029787">
    <property type="entry name" value="Nucleotide_cyclase"/>
</dbReference>
<comment type="caution">
    <text evidence="6">The sequence shown here is derived from an EMBL/GenBank/DDBJ whole genome shotgun (WGS) entry which is preliminary data.</text>
</comment>
<evidence type="ECO:0000256" key="1">
    <source>
        <dbReference type="ARBA" id="ARBA00012528"/>
    </source>
</evidence>
<protein>
    <recommendedName>
        <fullName evidence="1">diguanylate cyclase</fullName>
        <ecNumber evidence="1">2.7.7.65</ecNumber>
    </recommendedName>
</protein>
<reference evidence="6 7" key="1">
    <citation type="submission" date="2022-04" db="EMBL/GenBank/DDBJ databases">
        <title>Roseobacter sp. WL0113 is a bacterium isolated from neritic sediment.</title>
        <authorList>
            <person name="Wang L."/>
            <person name="He W."/>
            <person name="Zhang D.-F."/>
        </authorList>
    </citation>
    <scope>NUCLEOTIDE SEQUENCE [LARGE SCALE GENOMIC DNA]</scope>
    <source>
        <strain evidence="6 7">WL0113</strain>
    </source>
</reference>
<evidence type="ECO:0000256" key="2">
    <source>
        <dbReference type="ARBA" id="ARBA00034247"/>
    </source>
</evidence>
<organism evidence="6 7">
    <name type="scientific">Roseobacter sinensis</name>
    <dbReference type="NCBI Taxonomy" id="2931391"/>
    <lineage>
        <taxon>Bacteria</taxon>
        <taxon>Pseudomonadati</taxon>
        <taxon>Pseudomonadota</taxon>
        <taxon>Alphaproteobacteria</taxon>
        <taxon>Rhodobacterales</taxon>
        <taxon>Roseobacteraceae</taxon>
        <taxon>Roseobacter</taxon>
    </lineage>
</organism>
<dbReference type="EC" id="2.7.7.65" evidence="1"/>
<evidence type="ECO:0000313" key="7">
    <source>
        <dbReference type="Proteomes" id="UP001208690"/>
    </source>
</evidence>
<dbReference type="CDD" id="cd01949">
    <property type="entry name" value="GGDEF"/>
    <property type="match status" value="1"/>
</dbReference>
<feature type="region of interest" description="Disordered" evidence="3">
    <location>
        <begin position="327"/>
        <end position="346"/>
    </location>
</feature>
<proteinExistence type="predicted"/>
<dbReference type="Gene3D" id="3.30.70.270">
    <property type="match status" value="1"/>
</dbReference>
<evidence type="ECO:0000256" key="3">
    <source>
        <dbReference type="SAM" id="MobiDB-lite"/>
    </source>
</evidence>
<dbReference type="PROSITE" id="PS50887">
    <property type="entry name" value="GGDEF"/>
    <property type="match status" value="1"/>
</dbReference>
<dbReference type="PANTHER" id="PTHR45138:SF9">
    <property type="entry name" value="DIGUANYLATE CYCLASE DGCM-RELATED"/>
    <property type="match status" value="1"/>
</dbReference>
<feature type="transmembrane region" description="Helical" evidence="4">
    <location>
        <begin position="131"/>
        <end position="155"/>
    </location>
</feature>
<dbReference type="NCBIfam" id="TIGR00254">
    <property type="entry name" value="GGDEF"/>
    <property type="match status" value="1"/>
</dbReference>
<dbReference type="Proteomes" id="UP001208690">
    <property type="component" value="Unassembled WGS sequence"/>
</dbReference>
<feature type="compositionally biased region" description="Polar residues" evidence="3">
    <location>
        <begin position="337"/>
        <end position="346"/>
    </location>
</feature>
<dbReference type="InterPro" id="IPR050469">
    <property type="entry name" value="Diguanylate_Cyclase"/>
</dbReference>
<dbReference type="Pfam" id="PF00990">
    <property type="entry name" value="GGDEF"/>
    <property type="match status" value="1"/>
</dbReference>
<name>A0ABT3BK39_9RHOB</name>
<comment type="catalytic activity">
    <reaction evidence="2">
        <text>2 GTP = 3',3'-c-di-GMP + 2 diphosphate</text>
        <dbReference type="Rhea" id="RHEA:24898"/>
        <dbReference type="ChEBI" id="CHEBI:33019"/>
        <dbReference type="ChEBI" id="CHEBI:37565"/>
        <dbReference type="ChEBI" id="CHEBI:58805"/>
        <dbReference type="EC" id="2.7.7.65"/>
    </reaction>
</comment>
<accession>A0ABT3BK39</accession>
<dbReference type="RefSeq" id="WP_263846178.1">
    <property type="nucleotide sequence ID" value="NZ_JALIEB010000023.1"/>
</dbReference>
<evidence type="ECO:0000259" key="5">
    <source>
        <dbReference type="PROSITE" id="PS50887"/>
    </source>
</evidence>
<keyword evidence="7" id="KW-1185">Reference proteome</keyword>
<keyword evidence="4" id="KW-0472">Membrane</keyword>
<keyword evidence="4" id="KW-1133">Transmembrane helix</keyword>
<gene>
    <name evidence="6" type="ORF">MUB52_21125</name>
</gene>
<evidence type="ECO:0000313" key="6">
    <source>
        <dbReference type="EMBL" id="MCV3273945.1"/>
    </source>
</evidence>
<keyword evidence="4" id="KW-0812">Transmembrane</keyword>
<feature type="domain" description="GGDEF" evidence="5">
    <location>
        <begin position="201"/>
        <end position="334"/>
    </location>
</feature>
<sequence>MPNFGLGGIFSAQSDRIRRWQRWAEHFGFHVVVQPSAATVLRTQSELQRDKGSLSIREVSWIMFPFDFVSFAILSGIGFLGASLAPVIRLLQITRSRHLRRAWFWLAMMIVGFVFGYLALINLLPHDTNQILVKLICVVLIMGGVFVFSVAVLALQTAKDVERLVHLEKVVIIDPLTGVYNRRFFDEQLDREIGLAERAGTDLSLLMIDIDHFKSVNDTHGHAAGDRVLAVIAAVLNDSIRGSDVLTRYGGEEFAVIAPATNAEAAALLSERLCHMVSRKQVECPGGAKIAVTVSIGFATMSGGDAAETLFLRADAAVYKAKRSGRNRAVSGDPVDRTSTLKASVA</sequence>
<dbReference type="PANTHER" id="PTHR45138">
    <property type="entry name" value="REGULATORY COMPONENTS OF SENSORY TRANSDUCTION SYSTEM"/>
    <property type="match status" value="1"/>
</dbReference>
<dbReference type="InterPro" id="IPR043128">
    <property type="entry name" value="Rev_trsase/Diguanyl_cyclase"/>
</dbReference>
<feature type="transmembrane region" description="Helical" evidence="4">
    <location>
        <begin position="68"/>
        <end position="91"/>
    </location>
</feature>
<evidence type="ECO:0000256" key="4">
    <source>
        <dbReference type="SAM" id="Phobius"/>
    </source>
</evidence>
<dbReference type="InterPro" id="IPR000160">
    <property type="entry name" value="GGDEF_dom"/>
</dbReference>